<dbReference type="PaxDb" id="3218-PP1S27_125V6.1"/>
<evidence type="ECO:0000313" key="3">
    <source>
        <dbReference type="Proteomes" id="UP000006727"/>
    </source>
</evidence>
<accession>A0A2K1IQN0</accession>
<protein>
    <submittedName>
        <fullName evidence="1 2">Uncharacterized protein</fullName>
    </submittedName>
</protein>
<dbReference type="PANTHER" id="PTHR34196">
    <property type="entry name" value="OS02G0697700 PROTEIN"/>
    <property type="match status" value="1"/>
</dbReference>
<dbReference type="AlphaFoldDB" id="A0A2K1IQN0"/>
<keyword evidence="3" id="KW-1185">Reference proteome</keyword>
<evidence type="ECO:0000313" key="1">
    <source>
        <dbReference type="EMBL" id="PNR31583.1"/>
    </source>
</evidence>
<reference evidence="2" key="3">
    <citation type="submission" date="2020-12" db="UniProtKB">
        <authorList>
            <consortium name="EnsemblPlants"/>
        </authorList>
    </citation>
    <scope>IDENTIFICATION</scope>
</reference>
<evidence type="ECO:0000313" key="2">
    <source>
        <dbReference type="EnsemblPlants" id="Pp3c21_4200V3.1"/>
    </source>
</evidence>
<sequence>MVGVFTKFSYGWPTNHPRHGRYPEDRFSGNWISPIVALNDVLSLETFEAVEHPSEPVDSDLAAPCPPPERCIMQVMASLHTSHHSKQGYSGDWHVLLLMCLNLSFCYSTFFRAPSHIMTSVD</sequence>
<dbReference type="Gramene" id="Pp3c21_4200V3.1">
    <property type="protein sequence ID" value="Pp3c21_4200V3.1"/>
    <property type="gene ID" value="Pp3c21_4200"/>
</dbReference>
<dbReference type="EMBL" id="ABEU02000021">
    <property type="protein sequence ID" value="PNR31583.1"/>
    <property type="molecule type" value="Genomic_DNA"/>
</dbReference>
<dbReference type="EnsemblPlants" id="Pp3c21_4200V3.2">
    <property type="protein sequence ID" value="Pp3c21_4200V3.2"/>
    <property type="gene ID" value="Pp3c21_4200"/>
</dbReference>
<reference evidence="1 3" key="2">
    <citation type="journal article" date="2018" name="Plant J.">
        <title>The Physcomitrella patens chromosome-scale assembly reveals moss genome structure and evolution.</title>
        <authorList>
            <person name="Lang D."/>
            <person name="Ullrich K.K."/>
            <person name="Murat F."/>
            <person name="Fuchs J."/>
            <person name="Jenkins J."/>
            <person name="Haas F.B."/>
            <person name="Piednoel M."/>
            <person name="Gundlach H."/>
            <person name="Van Bel M."/>
            <person name="Meyberg R."/>
            <person name="Vives C."/>
            <person name="Morata J."/>
            <person name="Symeonidi A."/>
            <person name="Hiss M."/>
            <person name="Muchero W."/>
            <person name="Kamisugi Y."/>
            <person name="Saleh O."/>
            <person name="Blanc G."/>
            <person name="Decker E.L."/>
            <person name="van Gessel N."/>
            <person name="Grimwood J."/>
            <person name="Hayes R.D."/>
            <person name="Graham S.W."/>
            <person name="Gunter L.E."/>
            <person name="McDaniel S.F."/>
            <person name="Hoernstein S.N.W."/>
            <person name="Larsson A."/>
            <person name="Li F.W."/>
            <person name="Perroud P.F."/>
            <person name="Phillips J."/>
            <person name="Ranjan P."/>
            <person name="Rokshar D.S."/>
            <person name="Rothfels C.J."/>
            <person name="Schneider L."/>
            <person name="Shu S."/>
            <person name="Stevenson D.W."/>
            <person name="Thummler F."/>
            <person name="Tillich M."/>
            <person name="Villarreal Aguilar J.C."/>
            <person name="Widiez T."/>
            <person name="Wong G.K."/>
            <person name="Wymore A."/>
            <person name="Zhang Y."/>
            <person name="Zimmer A.D."/>
            <person name="Quatrano R.S."/>
            <person name="Mayer K.F.X."/>
            <person name="Goodstein D."/>
            <person name="Casacuberta J.M."/>
            <person name="Vandepoele K."/>
            <person name="Reski R."/>
            <person name="Cuming A.C."/>
            <person name="Tuskan G.A."/>
            <person name="Maumus F."/>
            <person name="Salse J."/>
            <person name="Schmutz J."/>
            <person name="Rensing S.A."/>
        </authorList>
    </citation>
    <scope>NUCLEOTIDE SEQUENCE [LARGE SCALE GENOMIC DNA]</scope>
    <source>
        <strain evidence="2 3">cv. Gransden 2004</strain>
    </source>
</reference>
<dbReference type="EnsemblPlants" id="Pp3c21_4200V3.1">
    <property type="protein sequence ID" value="Pp3c21_4200V3.1"/>
    <property type="gene ID" value="Pp3c21_4200"/>
</dbReference>
<proteinExistence type="predicted"/>
<dbReference type="PANTHER" id="PTHR34196:SF2">
    <property type="entry name" value="OS02G0697700 PROTEIN"/>
    <property type="match status" value="1"/>
</dbReference>
<gene>
    <name evidence="1" type="ORF">PHYPA_025704</name>
</gene>
<dbReference type="InParanoid" id="A0A2K1IQN0"/>
<dbReference type="Proteomes" id="UP000006727">
    <property type="component" value="Chromosome 21"/>
</dbReference>
<organism evidence="1">
    <name type="scientific">Physcomitrium patens</name>
    <name type="common">Spreading-leaved earth moss</name>
    <name type="synonym">Physcomitrella patens</name>
    <dbReference type="NCBI Taxonomy" id="3218"/>
    <lineage>
        <taxon>Eukaryota</taxon>
        <taxon>Viridiplantae</taxon>
        <taxon>Streptophyta</taxon>
        <taxon>Embryophyta</taxon>
        <taxon>Bryophyta</taxon>
        <taxon>Bryophytina</taxon>
        <taxon>Bryopsida</taxon>
        <taxon>Funariidae</taxon>
        <taxon>Funariales</taxon>
        <taxon>Funariaceae</taxon>
        <taxon>Physcomitrium</taxon>
    </lineage>
</organism>
<name>A0A2K1IQN0_PHYPA</name>
<dbReference type="Gramene" id="Pp3c21_4200V3.2">
    <property type="protein sequence ID" value="Pp3c21_4200V3.2"/>
    <property type="gene ID" value="Pp3c21_4200"/>
</dbReference>
<reference evidence="1 3" key="1">
    <citation type="journal article" date="2008" name="Science">
        <title>The Physcomitrella genome reveals evolutionary insights into the conquest of land by plants.</title>
        <authorList>
            <person name="Rensing S."/>
            <person name="Lang D."/>
            <person name="Zimmer A."/>
            <person name="Terry A."/>
            <person name="Salamov A."/>
            <person name="Shapiro H."/>
            <person name="Nishiyama T."/>
            <person name="Perroud P.-F."/>
            <person name="Lindquist E."/>
            <person name="Kamisugi Y."/>
            <person name="Tanahashi T."/>
            <person name="Sakakibara K."/>
            <person name="Fujita T."/>
            <person name="Oishi K."/>
            <person name="Shin-I T."/>
            <person name="Kuroki Y."/>
            <person name="Toyoda A."/>
            <person name="Suzuki Y."/>
            <person name="Hashimoto A."/>
            <person name="Yamaguchi K."/>
            <person name="Sugano A."/>
            <person name="Kohara Y."/>
            <person name="Fujiyama A."/>
            <person name="Anterola A."/>
            <person name="Aoki S."/>
            <person name="Ashton N."/>
            <person name="Barbazuk W.B."/>
            <person name="Barker E."/>
            <person name="Bennetzen J."/>
            <person name="Bezanilla M."/>
            <person name="Blankenship R."/>
            <person name="Cho S.H."/>
            <person name="Dutcher S."/>
            <person name="Estelle M."/>
            <person name="Fawcett J.A."/>
            <person name="Gundlach H."/>
            <person name="Hanada K."/>
            <person name="Heyl A."/>
            <person name="Hicks K.A."/>
            <person name="Hugh J."/>
            <person name="Lohr M."/>
            <person name="Mayer K."/>
            <person name="Melkozernov A."/>
            <person name="Murata T."/>
            <person name="Nelson D."/>
            <person name="Pils B."/>
            <person name="Prigge M."/>
            <person name="Reiss B."/>
            <person name="Renner T."/>
            <person name="Rombauts S."/>
            <person name="Rushton P."/>
            <person name="Sanderfoot A."/>
            <person name="Schween G."/>
            <person name="Shiu S.-H."/>
            <person name="Stueber K."/>
            <person name="Theodoulou F.L."/>
            <person name="Tu H."/>
            <person name="Van de Peer Y."/>
            <person name="Verrier P.J."/>
            <person name="Waters E."/>
            <person name="Wood A."/>
            <person name="Yang L."/>
            <person name="Cove D."/>
            <person name="Cuming A."/>
            <person name="Hasebe M."/>
            <person name="Lucas S."/>
            <person name="Mishler D.B."/>
            <person name="Reski R."/>
            <person name="Grigoriev I."/>
            <person name="Quatrano R.S."/>
            <person name="Boore J.L."/>
        </authorList>
    </citation>
    <scope>NUCLEOTIDE SEQUENCE [LARGE SCALE GENOMIC DNA]</scope>
    <source>
        <strain evidence="2 3">cv. Gransden 2004</strain>
    </source>
</reference>